<proteinExistence type="predicted"/>
<comment type="caution">
    <text evidence="1">The sequence shown here is derived from an EMBL/GenBank/DDBJ whole genome shotgun (WGS) entry which is preliminary data.</text>
</comment>
<keyword evidence="2" id="KW-1185">Reference proteome</keyword>
<evidence type="ECO:0000313" key="1">
    <source>
        <dbReference type="EMBL" id="PYF83118.1"/>
    </source>
</evidence>
<dbReference type="Proteomes" id="UP000247551">
    <property type="component" value="Unassembled WGS sequence"/>
</dbReference>
<gene>
    <name evidence="1" type="ORF">DFP75_102208</name>
</gene>
<reference evidence="1 2" key="1">
    <citation type="submission" date="2018-06" db="EMBL/GenBank/DDBJ databases">
        <title>Genomic Encyclopedia of Type Strains, Phase III (KMG-III): the genomes of soil and plant-associated and newly described type strains.</title>
        <authorList>
            <person name="Whitman W."/>
        </authorList>
    </citation>
    <scope>NUCLEOTIDE SEQUENCE [LARGE SCALE GENOMIC DNA]</scope>
    <source>
        <strain evidence="1 2">CECT 7730</strain>
    </source>
</reference>
<evidence type="ECO:0000313" key="2">
    <source>
        <dbReference type="Proteomes" id="UP000247551"/>
    </source>
</evidence>
<accession>A0A318V6K4</accession>
<organism evidence="1 2">
    <name type="scientific">Marinomonas alcarazii</name>
    <dbReference type="NCBI Taxonomy" id="491949"/>
    <lineage>
        <taxon>Bacteria</taxon>
        <taxon>Pseudomonadati</taxon>
        <taxon>Pseudomonadota</taxon>
        <taxon>Gammaproteobacteria</taxon>
        <taxon>Oceanospirillales</taxon>
        <taxon>Oceanospirillaceae</taxon>
        <taxon>Marinomonas</taxon>
    </lineage>
</organism>
<sequence>MLEVVLCLALFSAVLYVAQRQSSAQWQFTQQANEQRKHTENQQKQASMVQLTGSVSWLDRSQDTHVQIYPDCQRCSGDDLTRWFQASLHPLPKSAVMTSKKEAEQ</sequence>
<dbReference type="EMBL" id="QKLW01000002">
    <property type="protein sequence ID" value="PYF83118.1"/>
    <property type="molecule type" value="Genomic_DNA"/>
</dbReference>
<name>A0A318V6K4_9GAMM</name>
<dbReference type="AlphaFoldDB" id="A0A318V6K4"/>
<protein>
    <submittedName>
        <fullName evidence="1">Uncharacterized protein</fullName>
    </submittedName>
</protein>